<organism evidence="1 2">
    <name type="scientific">Pyropia yezoensis</name>
    <name type="common">Susabi-nori</name>
    <name type="synonym">Porphyra yezoensis</name>
    <dbReference type="NCBI Taxonomy" id="2788"/>
    <lineage>
        <taxon>Eukaryota</taxon>
        <taxon>Rhodophyta</taxon>
        <taxon>Bangiophyceae</taxon>
        <taxon>Bangiales</taxon>
        <taxon>Bangiaceae</taxon>
        <taxon>Pyropia</taxon>
    </lineage>
</organism>
<proteinExistence type="predicted"/>
<evidence type="ECO:0000313" key="2">
    <source>
        <dbReference type="Proteomes" id="UP000798662"/>
    </source>
</evidence>
<gene>
    <name evidence="1" type="ORF">I4F81_008596</name>
</gene>
<accession>A0ACC3C8K8</accession>
<keyword evidence="2" id="KW-1185">Reference proteome</keyword>
<reference evidence="1" key="1">
    <citation type="submission" date="2019-11" db="EMBL/GenBank/DDBJ databases">
        <title>Nori genome reveals adaptations in red seaweeds to the harsh intertidal environment.</title>
        <authorList>
            <person name="Wang D."/>
            <person name="Mao Y."/>
        </authorList>
    </citation>
    <scope>NUCLEOTIDE SEQUENCE</scope>
    <source>
        <tissue evidence="1">Gametophyte</tissue>
    </source>
</reference>
<dbReference type="EMBL" id="CM020619">
    <property type="protein sequence ID" value="KAK1866076.1"/>
    <property type="molecule type" value="Genomic_DNA"/>
</dbReference>
<comment type="caution">
    <text evidence="1">The sequence shown here is derived from an EMBL/GenBank/DDBJ whole genome shotgun (WGS) entry which is preliminary data.</text>
</comment>
<name>A0ACC3C8K8_PYRYE</name>
<dbReference type="Proteomes" id="UP000798662">
    <property type="component" value="Chromosome 2"/>
</dbReference>
<sequence>MGSGGRRVVSRGGRRRSLADTDRPPRVGAPSGGSTGGFWTGGSGSKSSGGGAGRPLPRSHSPTNSARLSVPTSSGEAATAAATASAGAGGGSRGGGDDGDGGVGEAVRSAPPPPREYSSVASGLSTSFSSVIPGVLQSTDIDVYGRGDDAVFGPGAAAATQYEAAAALEATRRRTSVVGAGEHVDRDGWGRGDSIIFGRGASTVAARDAAAAYRRVQRRSARRGYIVPAATLIEGRWRRELRPGRWIGSRLDSAASAVGGSAGRVGGRSTAADATGSSAATTSLRAGVSRSSGNAVPSGGTRTSLDMGGDDLFVSVNASGAYLDRTDESRSLPRGITSSSTGSTLAFPAADEPSVGGVDEPATADLFDSDDMALLATYGRASGSTEEPSTSELLRDETGLEAAAAVAAREAAAARGEEYDEGIDGTHGNGGAAGIASRTAPVVAEGGAYGVRIYLDGGADSDSDSSSGVDPPVGGARREYSPEVEALLFGDDSENDGDVEESAQGRGDAVSRGGTENGSTFQGTTGSGGGPRRRSSAADDDAHDTIDDDVGEDNWPLSDGGEIYAGTTGELETERRQGGAMASVGGTDEWAGDTADIVAGGRLASASGGTSQSSRGAAVTETATVVAAAATSAAAAAAAAAASTASAVGSSPEDWGSEADDAPSSSARFASASTDLSVPGGGVLADGESDADALRAPEEGQNGEVRDDVSSHVAAVPSTGNDDADDDPDGPAVIASPLQDDPATNVWPAVDNSPREAIPPPLDAWTMAREASLPSALAPAAAAAATDPLPVPLAAVVKDPLIETPPRDEDTASEAADKNTPGSSPTGSSLGVELLAANGDASDASPGSIPVAPPADQHPAVTLAGGDGEAGNGPALLPPSRLAAAVAKVGSKTTAGVAAAGSALVAVASVATGRMGDSTTNAHAEAASGDGAPVTDEVGDDFVQFPPPGLAAAAATVRSTATAGVAAASSALATVAGMATGRGGKKTTGVSVEETIDAPGMVGAAAAGEEPAEEATDTSMTFDVDQALEATEPLEGAVPWAAHADVEPGSEAQPATRSAGGFPAAVPADGPTAVDSTATAALDGAADPDSALAAASSIVAVPAPVVAPVAAASRPAEVPASVTPAASALASIHVAAVDEAVAVSGPVAANDGGDMASASPVDSFKAAATVAVLPVSKKILVDRLTEAAEDDYEPADADEASDDDFTAEGPSTGSWAGITAPTFSAVTPASAIPAPAMAAAAGGASAAAVAAATASLAATDPASATEPDEADDYTTAIDGWEDSLVLTRGGGESRASRLVHFGREPASNATSATDDDARYYDARLELP</sequence>
<protein>
    <submittedName>
        <fullName evidence="1">Uncharacterized protein</fullName>
    </submittedName>
</protein>
<evidence type="ECO:0000313" key="1">
    <source>
        <dbReference type="EMBL" id="KAK1866076.1"/>
    </source>
</evidence>